<dbReference type="Gene3D" id="1.10.3450.10">
    <property type="entry name" value="TTHA0068-like"/>
    <property type="match status" value="1"/>
</dbReference>
<comment type="caution">
    <text evidence="2">The sequence shown here is derived from an EMBL/GenBank/DDBJ whole genome shotgun (WGS) entry which is preliminary data.</text>
</comment>
<dbReference type="Proteomes" id="UP000617734">
    <property type="component" value="Unassembled WGS sequence"/>
</dbReference>
<reference evidence="2" key="2">
    <citation type="submission" date="2020-09" db="EMBL/GenBank/DDBJ databases">
        <authorList>
            <person name="Sun Q."/>
            <person name="Ohkuma M."/>
        </authorList>
    </citation>
    <scope>NUCLEOTIDE SEQUENCE</scope>
    <source>
        <strain evidence="2">JCM 4646</strain>
    </source>
</reference>
<evidence type="ECO:0000313" key="3">
    <source>
        <dbReference type="Proteomes" id="UP000617734"/>
    </source>
</evidence>
<name>A0A919GB73_9ACTN</name>
<feature type="compositionally biased region" description="Basic and acidic residues" evidence="1">
    <location>
        <begin position="13"/>
        <end position="34"/>
    </location>
</feature>
<accession>A0A919GB73</accession>
<feature type="region of interest" description="Disordered" evidence="1">
    <location>
        <begin position="151"/>
        <end position="171"/>
    </location>
</feature>
<organism evidence="2 3">
    <name type="scientific">Kitasatospora indigofera</name>
    <dbReference type="NCBI Taxonomy" id="67307"/>
    <lineage>
        <taxon>Bacteria</taxon>
        <taxon>Bacillati</taxon>
        <taxon>Actinomycetota</taxon>
        <taxon>Actinomycetes</taxon>
        <taxon>Kitasatosporales</taxon>
        <taxon>Streptomycetaceae</taxon>
        <taxon>Kitasatospora</taxon>
    </lineage>
</organism>
<proteinExistence type="predicted"/>
<gene>
    <name evidence="2" type="ORF">GCM10018781_63660</name>
</gene>
<dbReference type="GeneID" id="95356667"/>
<dbReference type="PANTHER" id="PTHR34796">
    <property type="entry name" value="EXPRESSED PROTEIN"/>
    <property type="match status" value="1"/>
</dbReference>
<feature type="region of interest" description="Disordered" evidence="1">
    <location>
        <begin position="1"/>
        <end position="59"/>
    </location>
</feature>
<dbReference type="InterPro" id="IPR023203">
    <property type="entry name" value="TTHA0068_sf"/>
</dbReference>
<dbReference type="SUPFAM" id="SSF140663">
    <property type="entry name" value="TTHA0068-like"/>
    <property type="match status" value="1"/>
</dbReference>
<dbReference type="PANTHER" id="PTHR34796:SF1">
    <property type="entry name" value="EXPRESSED PROTEIN"/>
    <property type="match status" value="1"/>
</dbReference>
<dbReference type="Pfam" id="PF03745">
    <property type="entry name" value="DUF309"/>
    <property type="match status" value="1"/>
</dbReference>
<feature type="compositionally biased region" description="Basic and acidic residues" evidence="1">
    <location>
        <begin position="47"/>
        <end position="57"/>
    </location>
</feature>
<dbReference type="RefSeq" id="WP_190214379.1">
    <property type="nucleotide sequence ID" value="NZ_BNBO01000052.1"/>
</dbReference>
<dbReference type="AlphaFoldDB" id="A0A919GB73"/>
<protein>
    <recommendedName>
        <fullName evidence="4">DUF309 domain-containing protein</fullName>
    </recommendedName>
</protein>
<sequence length="171" mass="18000">MSESVGEGGDPGQRTDRDRDAAGRARNARPRDGLGRPLPYGAAGVTRQEEGVPRSPEEALAEAQRLLDAGRPFHAHEVLEDMWKAAPASERQLWRGLAQFAVGLTHAARGNSAGSGALLARAAEALAPFARSAPYGIDVTALARWAGEQATRPAYSVAPNTPRLRSGAAGR</sequence>
<evidence type="ECO:0008006" key="4">
    <source>
        <dbReference type="Google" id="ProtNLM"/>
    </source>
</evidence>
<feature type="compositionally biased region" description="Gly residues" evidence="1">
    <location>
        <begin position="1"/>
        <end position="11"/>
    </location>
</feature>
<dbReference type="InterPro" id="IPR005500">
    <property type="entry name" value="DUF309"/>
</dbReference>
<dbReference type="EMBL" id="BNBO01000052">
    <property type="protein sequence ID" value="GHH81305.1"/>
    <property type="molecule type" value="Genomic_DNA"/>
</dbReference>
<keyword evidence="3" id="KW-1185">Reference proteome</keyword>
<reference evidence="2" key="1">
    <citation type="journal article" date="2014" name="Int. J. Syst. Evol. Microbiol.">
        <title>Complete genome sequence of Corynebacterium casei LMG S-19264T (=DSM 44701T), isolated from a smear-ripened cheese.</title>
        <authorList>
            <consortium name="US DOE Joint Genome Institute (JGI-PGF)"/>
            <person name="Walter F."/>
            <person name="Albersmeier A."/>
            <person name="Kalinowski J."/>
            <person name="Ruckert C."/>
        </authorList>
    </citation>
    <scope>NUCLEOTIDE SEQUENCE</scope>
    <source>
        <strain evidence="2">JCM 4646</strain>
    </source>
</reference>
<evidence type="ECO:0000256" key="1">
    <source>
        <dbReference type="SAM" id="MobiDB-lite"/>
    </source>
</evidence>
<evidence type="ECO:0000313" key="2">
    <source>
        <dbReference type="EMBL" id="GHH81305.1"/>
    </source>
</evidence>